<evidence type="ECO:0000313" key="3">
    <source>
        <dbReference type="Proteomes" id="UP000182444"/>
    </source>
</evidence>
<gene>
    <name evidence="2" type="ORF">YALI1_B01826g</name>
</gene>
<organism evidence="2 3">
    <name type="scientific">Yarrowia lipolytica</name>
    <name type="common">Candida lipolytica</name>
    <dbReference type="NCBI Taxonomy" id="4952"/>
    <lineage>
        <taxon>Eukaryota</taxon>
        <taxon>Fungi</taxon>
        <taxon>Dikarya</taxon>
        <taxon>Ascomycota</taxon>
        <taxon>Saccharomycotina</taxon>
        <taxon>Dipodascomycetes</taxon>
        <taxon>Dipodascales</taxon>
        <taxon>Dipodascales incertae sedis</taxon>
        <taxon>Yarrowia</taxon>
    </lineage>
</organism>
<keyword evidence="1" id="KW-1133">Transmembrane helix</keyword>
<dbReference type="RefSeq" id="XP_068138035.1">
    <property type="nucleotide sequence ID" value="XM_068281934.1"/>
</dbReference>
<dbReference type="AlphaFoldDB" id="A0A1D8N5Y7"/>
<evidence type="ECO:0000256" key="1">
    <source>
        <dbReference type="SAM" id="Phobius"/>
    </source>
</evidence>
<feature type="transmembrane region" description="Helical" evidence="1">
    <location>
        <begin position="62"/>
        <end position="86"/>
    </location>
</feature>
<dbReference type="GeneID" id="94582597"/>
<dbReference type="EMBL" id="CP017554">
    <property type="protein sequence ID" value="AOW01052.1"/>
    <property type="molecule type" value="Genomic_DNA"/>
</dbReference>
<evidence type="ECO:0000313" key="2">
    <source>
        <dbReference type="EMBL" id="AOW01052.1"/>
    </source>
</evidence>
<keyword evidence="1" id="KW-0812">Transmembrane</keyword>
<name>A0A1D8N5Y7_YARLL</name>
<proteinExistence type="predicted"/>
<sequence>MLEIRFTDCRIRAGELRRPRFRATCSDPEEIMWPFGVSLVILTKLRLNDPGTSRDRRGKRDIFPFLIASSSHLACIFCCICISVFVLKSRGFGGAIMSDAFGVGLKGLIRGRLACEQSWGSQMVVATAS</sequence>
<reference evidence="2 3" key="1">
    <citation type="journal article" date="2016" name="PLoS ONE">
        <title>Sequence Assembly of Yarrowia lipolytica Strain W29/CLIB89 Shows Transposable Element Diversity.</title>
        <authorList>
            <person name="Magnan C."/>
            <person name="Yu J."/>
            <person name="Chang I."/>
            <person name="Jahn E."/>
            <person name="Kanomata Y."/>
            <person name="Wu J."/>
            <person name="Zeller M."/>
            <person name="Oakes M."/>
            <person name="Baldi P."/>
            <person name="Sandmeyer S."/>
        </authorList>
    </citation>
    <scope>NUCLEOTIDE SEQUENCE [LARGE SCALE GENOMIC DNA]</scope>
    <source>
        <strain evidence="3">CLIB89(W29)</strain>
    </source>
</reference>
<accession>A0A1D8N5Y7</accession>
<protein>
    <submittedName>
        <fullName evidence="2">Uncharacterized protein</fullName>
    </submittedName>
</protein>
<dbReference type="VEuPathDB" id="FungiDB:YALI1_B01826g"/>
<keyword evidence="1" id="KW-0472">Membrane</keyword>
<dbReference type="Proteomes" id="UP000182444">
    <property type="component" value="Chromosome 1B"/>
</dbReference>